<dbReference type="EMBL" id="BFAD01000012">
    <property type="protein sequence ID" value="GBE88127.1"/>
    <property type="molecule type" value="Genomic_DNA"/>
</dbReference>
<evidence type="ECO:0000313" key="1">
    <source>
        <dbReference type="EMBL" id="GBE88127.1"/>
    </source>
</evidence>
<dbReference type="Proteomes" id="UP000287166">
    <property type="component" value="Unassembled WGS sequence"/>
</dbReference>
<gene>
    <name evidence="1" type="ORF">SCP_1203570</name>
</gene>
<evidence type="ECO:0000313" key="2">
    <source>
        <dbReference type="Proteomes" id="UP000287166"/>
    </source>
</evidence>
<protein>
    <submittedName>
        <fullName evidence="1">Uncharacterized protein</fullName>
    </submittedName>
</protein>
<sequence length="139" mass="15418">MVAYEEVTAEADITINHEGNVLKKGSLLVAMVNASEFNKLLATTEPPADRQEQLHKITVDLADFMAAIDGSGLFDYFEPDEWLANKNYGRAMIAAHWLKIHPDAVSPAVRDNLKTILHDGGAAFQEEFISVYPEAQQFV</sequence>
<dbReference type="InParanoid" id="A0A401H118"/>
<accession>A0A401H118</accession>
<name>A0A401H118_9APHY</name>
<reference evidence="1 2" key="1">
    <citation type="journal article" date="2018" name="Sci. Rep.">
        <title>Genome sequence of the cauliflower mushroom Sparassis crispa (Hanabiratake) and its association with beneficial usage.</title>
        <authorList>
            <person name="Kiyama R."/>
            <person name="Furutani Y."/>
            <person name="Kawaguchi K."/>
            <person name="Nakanishi T."/>
        </authorList>
    </citation>
    <scope>NUCLEOTIDE SEQUENCE [LARGE SCALE GENOMIC DNA]</scope>
</reference>
<comment type="caution">
    <text evidence="1">The sequence shown here is derived from an EMBL/GenBank/DDBJ whole genome shotgun (WGS) entry which is preliminary data.</text>
</comment>
<dbReference type="AlphaFoldDB" id="A0A401H118"/>
<keyword evidence="2" id="KW-1185">Reference proteome</keyword>
<dbReference type="OrthoDB" id="3205293at2759"/>
<dbReference type="RefSeq" id="XP_027619040.1">
    <property type="nucleotide sequence ID" value="XM_027763239.1"/>
</dbReference>
<dbReference type="GeneID" id="38785044"/>
<organism evidence="1 2">
    <name type="scientific">Sparassis crispa</name>
    <dbReference type="NCBI Taxonomy" id="139825"/>
    <lineage>
        <taxon>Eukaryota</taxon>
        <taxon>Fungi</taxon>
        <taxon>Dikarya</taxon>
        <taxon>Basidiomycota</taxon>
        <taxon>Agaricomycotina</taxon>
        <taxon>Agaricomycetes</taxon>
        <taxon>Polyporales</taxon>
        <taxon>Sparassidaceae</taxon>
        <taxon>Sparassis</taxon>
    </lineage>
</organism>
<proteinExistence type="predicted"/>